<dbReference type="Proteomes" id="UP000249130">
    <property type="component" value="Unassembled WGS sequence"/>
</dbReference>
<reference evidence="2 3" key="1">
    <citation type="submission" date="2017-07" db="EMBL/GenBank/DDBJ databases">
        <title>Draft Genome Sequences of Select Purple Nonsulfur Bacteria.</title>
        <authorList>
            <person name="Lasarre B."/>
            <person name="Mckinlay J.B."/>
        </authorList>
    </citation>
    <scope>NUCLEOTIDE SEQUENCE [LARGE SCALE GENOMIC DNA]</scope>
    <source>
        <strain evidence="2 3">DSM 5909</strain>
    </source>
</reference>
<evidence type="ECO:0000256" key="1">
    <source>
        <dbReference type="SAM" id="MobiDB-lite"/>
    </source>
</evidence>
<feature type="region of interest" description="Disordered" evidence="1">
    <location>
        <begin position="1"/>
        <end position="44"/>
    </location>
</feature>
<keyword evidence="3" id="KW-1185">Reference proteome</keyword>
<dbReference type="EMBL" id="NPEX01000423">
    <property type="protein sequence ID" value="RAI37688.1"/>
    <property type="molecule type" value="Genomic_DNA"/>
</dbReference>
<gene>
    <name evidence="2" type="ORF">CH341_29205</name>
</gene>
<protein>
    <submittedName>
        <fullName evidence="2">Uncharacterized protein</fullName>
    </submittedName>
</protein>
<dbReference type="AlphaFoldDB" id="A0A327KQR8"/>
<evidence type="ECO:0000313" key="2">
    <source>
        <dbReference type="EMBL" id="RAI37688.1"/>
    </source>
</evidence>
<proteinExistence type="predicted"/>
<accession>A0A327KQR8</accession>
<evidence type="ECO:0000313" key="3">
    <source>
        <dbReference type="Proteomes" id="UP000249130"/>
    </source>
</evidence>
<comment type="caution">
    <text evidence="2">The sequence shown here is derived from an EMBL/GenBank/DDBJ whole genome shotgun (WGS) entry which is preliminary data.</text>
</comment>
<organism evidence="2 3">
    <name type="scientific">Rhodoplanes roseus</name>
    <dbReference type="NCBI Taxonomy" id="29409"/>
    <lineage>
        <taxon>Bacteria</taxon>
        <taxon>Pseudomonadati</taxon>
        <taxon>Pseudomonadota</taxon>
        <taxon>Alphaproteobacteria</taxon>
        <taxon>Hyphomicrobiales</taxon>
        <taxon>Nitrobacteraceae</taxon>
        <taxon>Rhodoplanes</taxon>
    </lineage>
</organism>
<sequence>PPAAPADTSPEPTHAAPPAAPAEEPHAAAPATEPNDQKPSGKTAYESLEEEMANLLGRAPGKP</sequence>
<name>A0A327KQR8_9BRAD</name>
<feature type="non-terminal residue" evidence="2">
    <location>
        <position position="1"/>
    </location>
</feature>